<dbReference type="STRING" id="322710.Avin_46400"/>
<comment type="similarity">
    <text evidence="1 7">Belongs to the outer membrane factor (OMF) (TC 1.B.17) family.</text>
</comment>
<evidence type="ECO:0000256" key="5">
    <source>
        <dbReference type="ARBA" id="ARBA00023237"/>
    </source>
</evidence>
<dbReference type="RefSeq" id="WP_012703109.1">
    <property type="nucleotide sequence ID" value="NC_012560.1"/>
</dbReference>
<reference evidence="8 9" key="1">
    <citation type="journal article" date="2009" name="J. Bacteriol.">
        <title>Genome sequence of Azotobacter vinelandii, an obligate aerobe specialized to support diverse anaerobic metabolic processes.</title>
        <authorList>
            <person name="Setubal J.C."/>
            <person name="dos Santos P."/>
            <person name="Goldman B.S."/>
            <person name="Ertesvag H."/>
            <person name="Espin G."/>
            <person name="Rubio L.M."/>
            <person name="Valla S."/>
            <person name="Almeida N.F."/>
            <person name="Balasubramanian D."/>
            <person name="Cromes L."/>
            <person name="Curatti L."/>
            <person name="Du Z."/>
            <person name="Godsy E."/>
            <person name="Goodner B."/>
            <person name="Hellner-Burris K."/>
            <person name="Hernandez J.A."/>
            <person name="Houmiel K."/>
            <person name="Imperial J."/>
            <person name="Kennedy C."/>
            <person name="Larson T.J."/>
            <person name="Latreille P."/>
            <person name="Ligon L.S."/>
            <person name="Lu J."/>
            <person name="Maerk M."/>
            <person name="Miller N.M."/>
            <person name="Norton S."/>
            <person name="O'Carroll I.P."/>
            <person name="Paulsen I."/>
            <person name="Raulfs E.C."/>
            <person name="Roemer R."/>
            <person name="Rosser J."/>
            <person name="Segura D."/>
            <person name="Slater S."/>
            <person name="Stricklin S.L."/>
            <person name="Studholme D.J."/>
            <person name="Sun J."/>
            <person name="Viana C.J."/>
            <person name="Wallin E."/>
            <person name="Wang B."/>
            <person name="Wheeler C."/>
            <person name="Zhu H."/>
            <person name="Dean D.R."/>
            <person name="Dixon R."/>
            <person name="Wood D."/>
        </authorList>
    </citation>
    <scope>NUCLEOTIDE SEQUENCE [LARGE SCALE GENOMIC DNA]</scope>
    <source>
        <strain evidence="9">DJ / ATCC BAA-1303</strain>
    </source>
</reference>
<dbReference type="GO" id="GO:0015562">
    <property type="term" value="F:efflux transmembrane transporter activity"/>
    <property type="evidence" value="ECO:0007669"/>
    <property type="project" value="InterPro"/>
</dbReference>
<evidence type="ECO:0000256" key="4">
    <source>
        <dbReference type="ARBA" id="ARBA00023139"/>
    </source>
</evidence>
<dbReference type="AlphaFoldDB" id="C1DI13"/>
<evidence type="ECO:0000256" key="1">
    <source>
        <dbReference type="ARBA" id="ARBA00007613"/>
    </source>
</evidence>
<evidence type="ECO:0000256" key="2">
    <source>
        <dbReference type="ARBA" id="ARBA00022452"/>
    </source>
</evidence>
<dbReference type="GeneID" id="88187521"/>
<dbReference type="Gene3D" id="2.20.200.10">
    <property type="entry name" value="Outer membrane efflux proteins (OEP)"/>
    <property type="match status" value="1"/>
</dbReference>
<dbReference type="EMBL" id="CP001157">
    <property type="protein sequence ID" value="ACO80746.1"/>
    <property type="molecule type" value="Genomic_DNA"/>
</dbReference>
<proteinExistence type="inferred from homology"/>
<evidence type="ECO:0000313" key="9">
    <source>
        <dbReference type="Proteomes" id="UP000002424"/>
    </source>
</evidence>
<evidence type="ECO:0000256" key="7">
    <source>
        <dbReference type="RuleBase" id="RU362097"/>
    </source>
</evidence>
<dbReference type="SUPFAM" id="SSF56954">
    <property type="entry name" value="Outer membrane efflux proteins (OEP)"/>
    <property type="match status" value="1"/>
</dbReference>
<comment type="subcellular location">
    <subcellularLocation>
        <location evidence="7">Cell outer membrane</location>
        <topology evidence="7">Lipid-anchor</topology>
    </subcellularLocation>
</comment>
<dbReference type="OrthoDB" id="9770517at2"/>
<dbReference type="EnsemblBacteria" id="ACO80746">
    <property type="protein sequence ID" value="ACO80746"/>
    <property type="gene ID" value="Avin_46400"/>
</dbReference>
<keyword evidence="5" id="KW-0998">Cell outer membrane</keyword>
<dbReference type="GO" id="GO:0009279">
    <property type="term" value="C:cell outer membrane"/>
    <property type="evidence" value="ECO:0007669"/>
    <property type="project" value="UniProtKB-SubCell"/>
</dbReference>
<evidence type="ECO:0000256" key="3">
    <source>
        <dbReference type="ARBA" id="ARBA00022692"/>
    </source>
</evidence>
<name>C1DI13_AZOVD</name>
<dbReference type="PANTHER" id="PTHR30203:SF25">
    <property type="entry name" value="OUTER MEMBRANE PROTEIN-RELATED"/>
    <property type="match status" value="1"/>
</dbReference>
<keyword evidence="9" id="KW-1185">Reference proteome</keyword>
<dbReference type="NCBIfam" id="TIGR01845">
    <property type="entry name" value="outer_NodT"/>
    <property type="match status" value="1"/>
</dbReference>
<dbReference type="eggNOG" id="COG1538">
    <property type="taxonomic scope" value="Bacteria"/>
</dbReference>
<dbReference type="Gene3D" id="1.20.1600.10">
    <property type="entry name" value="Outer membrane efflux proteins (OEP)"/>
    <property type="match status" value="1"/>
</dbReference>
<keyword evidence="4 7" id="KW-0564">Palmitate</keyword>
<dbReference type="InterPro" id="IPR010131">
    <property type="entry name" value="MdtP/NodT-like"/>
</dbReference>
<keyword evidence="3 7" id="KW-0812">Transmembrane</keyword>
<dbReference type="KEGG" id="avn:Avin_46400"/>
<gene>
    <name evidence="8" type="ordered locus">Avin_46400</name>
</gene>
<dbReference type="PANTHER" id="PTHR30203">
    <property type="entry name" value="OUTER MEMBRANE CATION EFFLUX PROTEIN"/>
    <property type="match status" value="1"/>
</dbReference>
<dbReference type="Proteomes" id="UP000002424">
    <property type="component" value="Chromosome"/>
</dbReference>
<keyword evidence="2 7" id="KW-1134">Transmembrane beta strand</keyword>
<protein>
    <submittedName>
        <fullName evidence="8">Outer membrane protein</fullName>
    </submittedName>
</protein>
<keyword evidence="6 7" id="KW-0449">Lipoprotein</keyword>
<sequence length="479" mass="53107">MKALPFLLCSGLALGGCSMLGPDFVAPDRGAEERWERPAEPGVYSRPTLQPLDPQWWKLFDDPLLSSLQERAMAGNLDLRTASARLRQSRAIFQTLSGEALPEVGANAFVQRQRNSNSGRVDQSGREGKEAYNHGYASLDATWEMDFWGRVGRQIESAEASVEASEELRRSVLVLILADTASHYIRLRGEQAFEAVIRDNLEIARRNLELTGIRFDNGVATRLEVAQAEAEVATVEARLPATRERQARLINALSFLLGAGPNALRAELQASRDIPVPPKAVPLGLPSELALRRPDIRAAEARLHAATASIGVAQADFYPRITLNGGFGFESSQFLPFEWQNRLFLLGSSLYLPIFEGGRLKGRLALREAEQQEAAVAYRHTVLKAWHEVDDALTDYGTRQQRRVKLNEAVRQNEEVLGNARQQYLAGTVDFLNVLGAQRELLSVEEQRVRSDEAVALGIVDLYRALGGGWEGQEERASR</sequence>
<accession>C1DI13</accession>
<evidence type="ECO:0000256" key="6">
    <source>
        <dbReference type="ARBA" id="ARBA00023288"/>
    </source>
</evidence>
<dbReference type="HOGENOM" id="CLU_012817_13_0_6"/>
<evidence type="ECO:0000313" key="8">
    <source>
        <dbReference type="EMBL" id="ACO80746.1"/>
    </source>
</evidence>
<dbReference type="PROSITE" id="PS51257">
    <property type="entry name" value="PROKAR_LIPOPROTEIN"/>
    <property type="match status" value="1"/>
</dbReference>
<organism evidence="8 9">
    <name type="scientific">Azotobacter vinelandii (strain DJ / ATCC BAA-1303)</name>
    <dbReference type="NCBI Taxonomy" id="322710"/>
    <lineage>
        <taxon>Bacteria</taxon>
        <taxon>Pseudomonadati</taxon>
        <taxon>Pseudomonadota</taxon>
        <taxon>Gammaproteobacteria</taxon>
        <taxon>Pseudomonadales</taxon>
        <taxon>Pseudomonadaceae</taxon>
        <taxon>Azotobacter</taxon>
    </lineage>
</organism>
<dbReference type="Pfam" id="PF02321">
    <property type="entry name" value="OEP"/>
    <property type="match status" value="2"/>
</dbReference>
<dbReference type="InterPro" id="IPR003423">
    <property type="entry name" value="OMP_efflux"/>
</dbReference>
<keyword evidence="7" id="KW-0472">Membrane</keyword>